<organism evidence="3">
    <name type="scientific">uncultured gamma proteobacterium HF0070_08D07</name>
    <dbReference type="NCBI Taxonomy" id="710983"/>
    <lineage>
        <taxon>Bacteria</taxon>
        <taxon>Pseudomonadati</taxon>
        <taxon>Pseudomonadota</taxon>
        <taxon>Gammaproteobacteria</taxon>
        <taxon>environmental samples</taxon>
    </lineage>
</organism>
<name>E0XRW3_9GAMM</name>
<dbReference type="PANTHER" id="PTHR33515">
    <property type="entry name" value="RIBOSOME-BINDING FACTOR A, CHLOROPLASTIC-RELATED"/>
    <property type="match status" value="1"/>
</dbReference>
<dbReference type="EMBL" id="GU474855">
    <property type="protein sequence ID" value="ADI17154.1"/>
    <property type="molecule type" value="Genomic_DNA"/>
</dbReference>
<dbReference type="InterPro" id="IPR023799">
    <property type="entry name" value="RbfA_dom_sf"/>
</dbReference>
<keyword evidence="2" id="KW-0963">Cytoplasm</keyword>
<proteinExistence type="inferred from homology"/>
<dbReference type="HAMAP" id="MF_00003">
    <property type="entry name" value="RbfA"/>
    <property type="match status" value="1"/>
</dbReference>
<comment type="similarity">
    <text evidence="2">Belongs to the RbfA family.</text>
</comment>
<dbReference type="InterPro" id="IPR015946">
    <property type="entry name" value="KH_dom-like_a/b"/>
</dbReference>
<dbReference type="InterPro" id="IPR020053">
    <property type="entry name" value="Ribosome-bd_factorA_CS"/>
</dbReference>
<accession>E0XRW3</accession>
<evidence type="ECO:0000313" key="3">
    <source>
        <dbReference type="EMBL" id="ADI17154.1"/>
    </source>
</evidence>
<dbReference type="GO" id="GO:0005829">
    <property type="term" value="C:cytosol"/>
    <property type="evidence" value="ECO:0007669"/>
    <property type="project" value="TreeGrafter"/>
</dbReference>
<sequence>MTLKRSHGRYSNSLDMSRSEKIGDLFRDEIATIIQRNLRDPRLVKIISVNEVSVAKDLAYADVYVSSFETQDEDQKQELILSLNGASGFIRTILSKTHKMRSTPKLRFHYDDTYERVARLESLIAESSQK</sequence>
<dbReference type="PANTHER" id="PTHR33515:SF1">
    <property type="entry name" value="RIBOSOME-BINDING FACTOR A, CHLOROPLASTIC-RELATED"/>
    <property type="match status" value="1"/>
</dbReference>
<dbReference type="GO" id="GO:0030490">
    <property type="term" value="P:maturation of SSU-rRNA"/>
    <property type="evidence" value="ECO:0007669"/>
    <property type="project" value="UniProtKB-UniRule"/>
</dbReference>
<dbReference type="PROSITE" id="PS01319">
    <property type="entry name" value="RBFA"/>
    <property type="match status" value="1"/>
</dbReference>
<dbReference type="AlphaFoldDB" id="E0XRW3"/>
<dbReference type="GO" id="GO:0043024">
    <property type="term" value="F:ribosomal small subunit binding"/>
    <property type="evidence" value="ECO:0007669"/>
    <property type="project" value="TreeGrafter"/>
</dbReference>
<comment type="subcellular location">
    <subcellularLocation>
        <location evidence="2">Cytoplasm</location>
    </subcellularLocation>
</comment>
<protein>
    <recommendedName>
        <fullName evidence="2">Ribosome-binding factor A</fullName>
    </recommendedName>
</protein>
<dbReference type="NCBIfam" id="TIGR00082">
    <property type="entry name" value="rbfA"/>
    <property type="match status" value="1"/>
</dbReference>
<dbReference type="Gene3D" id="3.30.300.20">
    <property type="match status" value="1"/>
</dbReference>
<comment type="subunit">
    <text evidence="2">Monomer. Binds 30S ribosomal subunits, but not 50S ribosomal subunits or 70S ribosomes.</text>
</comment>
<comment type="function">
    <text evidence="2">One of several proteins that assist in the late maturation steps of the functional core of the 30S ribosomal subunit. Associates with free 30S ribosomal subunits (but not with 30S subunits that are part of 70S ribosomes or polysomes). Required for efficient processing of 16S rRNA. May interact with the 5'-terminal helix region of 16S rRNA.</text>
</comment>
<keyword evidence="1 2" id="KW-0690">Ribosome biogenesis</keyword>
<dbReference type="InterPro" id="IPR000238">
    <property type="entry name" value="RbfA"/>
</dbReference>
<evidence type="ECO:0000256" key="2">
    <source>
        <dbReference type="HAMAP-Rule" id="MF_00003"/>
    </source>
</evidence>
<reference evidence="3" key="1">
    <citation type="journal article" date="2011" name="Environ. Microbiol.">
        <title>Time-series analyses of Monterey Bay coastal microbial picoplankton using a 'genome proxy' microarray.</title>
        <authorList>
            <person name="Rich V.I."/>
            <person name="Pham V.D."/>
            <person name="Eppley J."/>
            <person name="Shi Y."/>
            <person name="DeLong E.F."/>
        </authorList>
    </citation>
    <scope>NUCLEOTIDE SEQUENCE</scope>
</reference>
<dbReference type="Pfam" id="PF02033">
    <property type="entry name" value="RBFA"/>
    <property type="match status" value="1"/>
</dbReference>
<dbReference type="SUPFAM" id="SSF89919">
    <property type="entry name" value="Ribosome-binding factor A, RbfA"/>
    <property type="match status" value="1"/>
</dbReference>
<gene>
    <name evidence="2" type="primary">rbfA</name>
</gene>
<evidence type="ECO:0000256" key="1">
    <source>
        <dbReference type="ARBA" id="ARBA00022517"/>
    </source>
</evidence>